<gene>
    <name evidence="5" type="primary">Ttc38</name>
    <name evidence="5" type="ORF">Bhyg_02493</name>
</gene>
<organism evidence="5 6">
    <name type="scientific">Pseudolycoriella hygida</name>
    <dbReference type="NCBI Taxonomy" id="35572"/>
    <lineage>
        <taxon>Eukaryota</taxon>
        <taxon>Metazoa</taxon>
        <taxon>Ecdysozoa</taxon>
        <taxon>Arthropoda</taxon>
        <taxon>Hexapoda</taxon>
        <taxon>Insecta</taxon>
        <taxon>Pterygota</taxon>
        <taxon>Neoptera</taxon>
        <taxon>Endopterygota</taxon>
        <taxon>Diptera</taxon>
        <taxon>Nematocera</taxon>
        <taxon>Sciaroidea</taxon>
        <taxon>Sciaridae</taxon>
        <taxon>Pseudolycoriella</taxon>
    </lineage>
</organism>
<evidence type="ECO:0000313" key="6">
    <source>
        <dbReference type="Proteomes" id="UP001151699"/>
    </source>
</evidence>
<evidence type="ECO:0000313" key="5">
    <source>
        <dbReference type="EMBL" id="KAJ6647271.1"/>
    </source>
</evidence>
<dbReference type="SUPFAM" id="SSF48452">
    <property type="entry name" value="TPR-like"/>
    <property type="match status" value="1"/>
</dbReference>
<name>A0A9Q0NCR6_9DIPT</name>
<dbReference type="Gene3D" id="1.25.40.10">
    <property type="entry name" value="Tetratricopeptide repeat domain"/>
    <property type="match status" value="1"/>
</dbReference>
<dbReference type="InterPro" id="IPR033891">
    <property type="entry name" value="TTC38"/>
</dbReference>
<comment type="caution">
    <text evidence="5">The sequence shown here is derived from an EMBL/GenBank/DDBJ whole genome shotgun (WGS) entry which is preliminary data.</text>
</comment>
<keyword evidence="4" id="KW-0802">TPR repeat</keyword>
<protein>
    <recommendedName>
        <fullName evidence="2">Tetratricopeptide repeat protein 38</fullName>
    </recommendedName>
</protein>
<keyword evidence="3" id="KW-0677">Repeat</keyword>
<dbReference type="PANTHER" id="PTHR16263">
    <property type="entry name" value="TETRATRICOPEPTIDE REPEAT PROTEIN 38"/>
    <property type="match status" value="1"/>
</dbReference>
<accession>A0A9Q0NCR6</accession>
<dbReference type="Proteomes" id="UP001151699">
    <property type="component" value="Chromosome A"/>
</dbReference>
<dbReference type="PANTHER" id="PTHR16263:SF4">
    <property type="entry name" value="TETRATRICOPEPTIDE REPEAT PROTEIN 38"/>
    <property type="match status" value="1"/>
</dbReference>
<dbReference type="OrthoDB" id="1427555at2759"/>
<dbReference type="CDD" id="cd05804">
    <property type="entry name" value="StaR_like"/>
    <property type="match status" value="1"/>
</dbReference>
<sequence length="463" mass="52474">MRDKFRGVLEWLNEGIPLNTQSNEAAKLYDATITQYVGLYDDVHVNGISGSLNKMLEEDPNFIAGKALKYGLEIMSTAETTRINKQLANNVNDLVAEVASNTNASFRDRKHVEAVFNWSRGDLIQAAQSLEDVLVEHPTDILAIKMVTDTYFFLGKQRQLRDSVARVLPLWSSKDIPLKSYLHGMYAFGLVETNFYSKAENEALKGLEYEPRDGWATHALAHVFEMEGRADEGISYMSKTLSNWKTCNLLATHNYWHWALYHIEKGELDIAAELYETEILKRTFESRAMLDIVDCLSLPYRLQLEDPIAAEKLIGSQWSRVVQLVEPHLKDHILSFNDAHFMMALCGAHKFSEAEELLESSSKAPCISGRDVNNQLLKSVLAYSREQYDLCVDNLYPIRYDLVTIGGSDAQRDVFNQLLIASALKSPKAQHRRLVEQLILERAALKPVSPLNDRLSMKISQNA</sequence>
<proteinExistence type="inferred from homology"/>
<evidence type="ECO:0000256" key="1">
    <source>
        <dbReference type="ARBA" id="ARBA00005857"/>
    </source>
</evidence>
<comment type="similarity">
    <text evidence="1">Belongs to the TTC38 family.</text>
</comment>
<dbReference type="EMBL" id="WJQU01000001">
    <property type="protein sequence ID" value="KAJ6647271.1"/>
    <property type="molecule type" value="Genomic_DNA"/>
</dbReference>
<evidence type="ECO:0000256" key="4">
    <source>
        <dbReference type="ARBA" id="ARBA00022803"/>
    </source>
</evidence>
<dbReference type="InterPro" id="IPR011990">
    <property type="entry name" value="TPR-like_helical_dom_sf"/>
</dbReference>
<evidence type="ECO:0000256" key="2">
    <source>
        <dbReference type="ARBA" id="ARBA00019992"/>
    </source>
</evidence>
<evidence type="ECO:0000256" key="3">
    <source>
        <dbReference type="ARBA" id="ARBA00022737"/>
    </source>
</evidence>
<dbReference type="AlphaFoldDB" id="A0A9Q0NCR6"/>
<keyword evidence="6" id="KW-1185">Reference proteome</keyword>
<reference evidence="5" key="1">
    <citation type="submission" date="2022-07" db="EMBL/GenBank/DDBJ databases">
        <authorList>
            <person name="Trinca V."/>
            <person name="Uliana J.V.C."/>
            <person name="Torres T.T."/>
            <person name="Ward R.J."/>
            <person name="Monesi N."/>
        </authorList>
    </citation>
    <scope>NUCLEOTIDE SEQUENCE</scope>
    <source>
        <strain evidence="5">HSMRA1968</strain>
        <tissue evidence="5">Whole embryos</tissue>
    </source>
</reference>